<name>A0A7S9XFI7_9VIRU</name>
<dbReference type="EMBL" id="MW030551">
    <property type="protein sequence ID" value="QPI16284.1"/>
    <property type="molecule type" value="Genomic_DNA"/>
</dbReference>
<gene>
    <name evidence="1" type="ORF">NIOZUU157_00170</name>
</gene>
<reference evidence="1" key="1">
    <citation type="submission" date="2020-08" db="EMBL/GenBank/DDBJ databases">
        <title>Bridging the membrane lipid divide: bacteria of the FCB group superphylum have the potential to synthesize archaeal ether lipids.</title>
        <authorList>
            <person name="Villanueva L."/>
            <person name="von Meijenfeldt F.A.B."/>
            <person name="Westbye A.B."/>
            <person name="Yadav S."/>
            <person name="Hopmans E.C."/>
            <person name="Dutilh B.E."/>
            <person name="Sinninghe Damste J.S."/>
        </authorList>
    </citation>
    <scope>NUCLEOTIDE SEQUENCE</scope>
    <source>
        <strain evidence="1">NIOZ-UU157</strain>
    </source>
</reference>
<evidence type="ECO:0000313" key="1">
    <source>
        <dbReference type="EMBL" id="QPI16284.1"/>
    </source>
</evidence>
<sequence>MKIKWFILSCILLSCLPSEKPVEEIKSFDTNLDSLFRSADRVVEEMNSRKEQKVLLEQELWRKDRDIKVIKKTYTDSMWNISDRYERSTMRTGEDSVAYNYKIVMQTVVDTVRITLTDSLCANCLSRQSRKDNRWYKKTLKWIKVK</sequence>
<dbReference type="PROSITE" id="PS51257">
    <property type="entry name" value="PROKAR_LIPOPROTEIN"/>
    <property type="match status" value="1"/>
</dbReference>
<protein>
    <submittedName>
        <fullName evidence="1">Uncharacterized protein</fullName>
    </submittedName>
</protein>
<organism evidence="1">
    <name type="scientific">Virus NIOZ-UU157</name>
    <dbReference type="NCBI Taxonomy" id="2763269"/>
    <lineage>
        <taxon>Viruses</taxon>
    </lineage>
</organism>
<accession>A0A7S9XFI7</accession>
<proteinExistence type="predicted"/>